<reference evidence="1" key="1">
    <citation type="submission" date="2017-08" db="EMBL/GenBank/DDBJ databases">
        <authorList>
            <person name="de Groot N.N."/>
        </authorList>
    </citation>
    <scope>NUCLEOTIDE SEQUENCE [LARGE SCALE GENOMIC DNA]</scope>
    <source>
        <strain evidence="1">PX439</strain>
    </source>
</reference>
<dbReference type="InterPro" id="IPR041426">
    <property type="entry name" value="Mos1_HTH"/>
</dbReference>
<protein>
    <submittedName>
        <fullName evidence="1">Uncharacterized protein</fullName>
    </submittedName>
</protein>
<dbReference type="Pfam" id="PF17906">
    <property type="entry name" value="HTH_48"/>
    <property type="match status" value="1"/>
</dbReference>
<evidence type="ECO:0000313" key="1">
    <source>
        <dbReference type="EMBL" id="OZF93445.1"/>
    </source>
</evidence>
<feature type="non-terminal residue" evidence="1">
    <location>
        <position position="1"/>
    </location>
</feature>
<dbReference type="Proteomes" id="UP000216624">
    <property type="component" value="Unassembled WGS sequence"/>
</dbReference>
<dbReference type="Gene3D" id="1.10.10.1450">
    <property type="match status" value="1"/>
</dbReference>
<name>A0A261A7F6_CAERE</name>
<dbReference type="EMBL" id="NMWX01000010">
    <property type="protein sequence ID" value="OZF93445.1"/>
    <property type="molecule type" value="Genomic_DNA"/>
</dbReference>
<evidence type="ECO:0000313" key="2">
    <source>
        <dbReference type="Proteomes" id="UP000216624"/>
    </source>
</evidence>
<dbReference type="OrthoDB" id="5825689at2759"/>
<sequence>MPENPLACKHSCRIMILCEYKTGKTAKQTHQTINECLQAAKANMLGEQEDVVLSLATVQFWFNRFMAGDTSLAD</sequence>
<accession>A0A261A7F6</accession>
<proteinExistence type="predicted"/>
<dbReference type="HOGENOM" id="CLU_2690194_0_0_1"/>
<keyword evidence="2" id="KW-1185">Reference proteome</keyword>
<organism evidence="1 2">
    <name type="scientific">Caenorhabditis remanei</name>
    <name type="common">Caenorhabditis vulgaris</name>
    <dbReference type="NCBI Taxonomy" id="31234"/>
    <lineage>
        <taxon>Eukaryota</taxon>
        <taxon>Metazoa</taxon>
        <taxon>Ecdysozoa</taxon>
        <taxon>Nematoda</taxon>
        <taxon>Chromadorea</taxon>
        <taxon>Rhabditida</taxon>
        <taxon>Rhabditina</taxon>
        <taxon>Rhabditomorpha</taxon>
        <taxon>Rhabditoidea</taxon>
        <taxon>Rhabditidae</taxon>
        <taxon>Peloderinae</taxon>
        <taxon>Caenorhabditis</taxon>
    </lineage>
</organism>
<comment type="caution">
    <text evidence="1">The sequence shown here is derived from an EMBL/GenBank/DDBJ whole genome shotgun (WGS) entry which is preliminary data.</text>
</comment>
<gene>
    <name evidence="1" type="ORF">FL82_10557</name>
</gene>